<dbReference type="Proteomes" id="UP000095300">
    <property type="component" value="Unassembled WGS sequence"/>
</dbReference>
<organism evidence="1 2">
    <name type="scientific">Stomoxys calcitrans</name>
    <name type="common">Stable fly</name>
    <name type="synonym">Conops calcitrans</name>
    <dbReference type="NCBI Taxonomy" id="35570"/>
    <lineage>
        <taxon>Eukaryota</taxon>
        <taxon>Metazoa</taxon>
        <taxon>Ecdysozoa</taxon>
        <taxon>Arthropoda</taxon>
        <taxon>Hexapoda</taxon>
        <taxon>Insecta</taxon>
        <taxon>Pterygota</taxon>
        <taxon>Neoptera</taxon>
        <taxon>Endopterygota</taxon>
        <taxon>Diptera</taxon>
        <taxon>Brachycera</taxon>
        <taxon>Muscomorpha</taxon>
        <taxon>Muscoidea</taxon>
        <taxon>Muscidae</taxon>
        <taxon>Stomoxys</taxon>
    </lineage>
</organism>
<gene>
    <name evidence="1" type="primary">106092659</name>
</gene>
<evidence type="ECO:0000313" key="2">
    <source>
        <dbReference type="Proteomes" id="UP000095300"/>
    </source>
</evidence>
<dbReference type="OrthoDB" id="7966007at2759"/>
<name>A0A1I8Q254_STOCA</name>
<sequence>MAVAFFIPDQAALIRKAKQQEQQILAMREAHWRYVASVVYDALRQYLQDTPTLLNRSSVNNKADKSSTSGQN</sequence>
<reference evidence="1" key="1">
    <citation type="submission" date="2020-05" db="UniProtKB">
        <authorList>
            <consortium name="EnsemblMetazoa"/>
        </authorList>
    </citation>
    <scope>IDENTIFICATION</scope>
    <source>
        <strain evidence="1">USDA</strain>
    </source>
</reference>
<protein>
    <submittedName>
        <fullName evidence="1">Uncharacterized protein</fullName>
    </submittedName>
</protein>
<evidence type="ECO:0000313" key="1">
    <source>
        <dbReference type="EnsemblMetazoa" id="SCAU013154-PA"/>
    </source>
</evidence>
<proteinExistence type="predicted"/>
<keyword evidence="2" id="KW-1185">Reference proteome</keyword>
<accession>A0A1I8Q254</accession>
<dbReference type="STRING" id="35570.A0A1I8Q254"/>
<dbReference type="KEGG" id="scac:106092659"/>
<dbReference type="VEuPathDB" id="VectorBase:SCAU013154"/>
<dbReference type="AlphaFoldDB" id="A0A1I8Q254"/>
<dbReference type="EnsemblMetazoa" id="SCAU013154-RA">
    <property type="protein sequence ID" value="SCAU013154-PA"/>
    <property type="gene ID" value="SCAU013154"/>
</dbReference>